<keyword evidence="1" id="KW-1133">Transmembrane helix</keyword>
<gene>
    <name evidence="2" type="ORF">GCM10023213_47380</name>
</gene>
<protein>
    <submittedName>
        <fullName evidence="2">TIGR04222 domain-containing membrane protein</fullName>
    </submittedName>
</protein>
<keyword evidence="1" id="KW-0472">Membrane</keyword>
<evidence type="ECO:0000256" key="1">
    <source>
        <dbReference type="SAM" id="Phobius"/>
    </source>
</evidence>
<dbReference type="InterPro" id="IPR026467">
    <property type="entry name" value="Ser/Gly_Cys_C_dom"/>
</dbReference>
<dbReference type="InterPro" id="IPR009836">
    <property type="entry name" value="GRDP-like"/>
</dbReference>
<feature type="transmembrane region" description="Helical" evidence="1">
    <location>
        <begin position="373"/>
        <end position="391"/>
    </location>
</feature>
<dbReference type="EMBL" id="BAABIA010000014">
    <property type="protein sequence ID" value="GAA5149541.1"/>
    <property type="molecule type" value="Genomic_DNA"/>
</dbReference>
<evidence type="ECO:0000313" key="2">
    <source>
        <dbReference type="EMBL" id="GAA5149541.1"/>
    </source>
</evidence>
<accession>A0ABP9PSH5</accession>
<dbReference type="RefSeq" id="WP_345738905.1">
    <property type="nucleotide sequence ID" value="NZ_BAABIA010000014.1"/>
</dbReference>
<dbReference type="NCBIfam" id="TIGR04222">
    <property type="entry name" value="near_uncomplex"/>
    <property type="match status" value="1"/>
</dbReference>
<keyword evidence="1" id="KW-0812">Transmembrane</keyword>
<dbReference type="Proteomes" id="UP001499852">
    <property type="component" value="Unassembled WGS sequence"/>
</dbReference>
<keyword evidence="3" id="KW-1185">Reference proteome</keyword>
<comment type="caution">
    <text evidence="2">The sequence shown here is derived from an EMBL/GenBank/DDBJ whole genome shotgun (WGS) entry which is preliminary data.</text>
</comment>
<proteinExistence type="predicted"/>
<dbReference type="PANTHER" id="PTHR34365">
    <property type="entry name" value="ENOLASE (DUF1399)"/>
    <property type="match status" value="1"/>
</dbReference>
<evidence type="ECO:0000313" key="3">
    <source>
        <dbReference type="Proteomes" id="UP001499852"/>
    </source>
</evidence>
<sequence length="497" mass="54949">MISIQCPPEVQATWEKLERFQLNDNQAVFGFAARLARENGWSHRFAERVIFEYKRFLLMTQHAGHPVTPSEEVDQAWHLHMVYTRSYWDGLCREVLGRPLHHEPTAGGVDEEAKFRRQYERTLESYARLFGQAAPADIWPPVEKRFQPMRSRWVDVSRHWLLPKPVWLKLPRTAVVQTAAVLMLGVVALVGCQPVMEVLDLRGEEFLKWYVVCFALALVASLVWPRVARAQGSRRMMPLTDRYDIAFLGGGGDRVVDAALAALYSLKLVNVDGSESPAKLWVEADMPIPEDLHEVEVRVLKAVPEREKVSPAEVRKALKPMMQEMQERLAEARVLESTPGLRRLRWLAALPLVTVMLVGMAKVYVGISRDRPVGFLVAFLIFSLVILLWRVSHLSRRTKDGERLWKEFKKSPPVTPSQVEKEGLMADPAQVAMLVALGGYGALQMPAYSSLHSALYRPASSDSGGGGCGSSSGCSGGSSGCGSSGCGGCGGGGGGGD</sequence>
<dbReference type="PANTHER" id="PTHR34365:SF7">
    <property type="entry name" value="GLYCINE-RICH DOMAIN-CONTAINING PROTEIN 1"/>
    <property type="match status" value="1"/>
</dbReference>
<feature type="transmembrane region" description="Helical" evidence="1">
    <location>
        <begin position="208"/>
        <end position="227"/>
    </location>
</feature>
<organism evidence="2 3">
    <name type="scientific">Prosthecobacter algae</name>
    <dbReference type="NCBI Taxonomy" id="1144682"/>
    <lineage>
        <taxon>Bacteria</taxon>
        <taxon>Pseudomonadati</taxon>
        <taxon>Verrucomicrobiota</taxon>
        <taxon>Verrucomicrobiia</taxon>
        <taxon>Verrucomicrobiales</taxon>
        <taxon>Verrucomicrobiaceae</taxon>
        <taxon>Prosthecobacter</taxon>
    </lineage>
</organism>
<name>A0ABP9PSH5_9BACT</name>
<reference evidence="3" key="1">
    <citation type="journal article" date="2019" name="Int. J. Syst. Evol. Microbiol.">
        <title>The Global Catalogue of Microorganisms (GCM) 10K type strain sequencing project: providing services to taxonomists for standard genome sequencing and annotation.</title>
        <authorList>
            <consortium name="The Broad Institute Genomics Platform"/>
            <consortium name="The Broad Institute Genome Sequencing Center for Infectious Disease"/>
            <person name="Wu L."/>
            <person name="Ma J."/>
        </authorList>
    </citation>
    <scope>NUCLEOTIDE SEQUENCE [LARGE SCALE GENOMIC DNA]</scope>
    <source>
        <strain evidence="3">JCM 18053</strain>
    </source>
</reference>
<feature type="transmembrane region" description="Helical" evidence="1">
    <location>
        <begin position="346"/>
        <end position="367"/>
    </location>
</feature>
<feature type="transmembrane region" description="Helical" evidence="1">
    <location>
        <begin position="174"/>
        <end position="196"/>
    </location>
</feature>